<proteinExistence type="predicted"/>
<dbReference type="AlphaFoldDB" id="A0A5N5QFF3"/>
<accession>A0A5N5QFF3</accession>
<sequence length="230" mass="25300">MSISNLVKEDATSENNEELIFGLIIPFVAMANKMAHLASGLLLVTNLNDSEDLPFVFPCNRPLLYGLEVAQGEYILFEPIVPIAIELAKYMLQEPTSICLLSNSPHELTNSNGAELQNLLVKEAYRVNWGPVMTPSTQFSLGEGIFALSQLGLPAPMEIDIDSTNWQNTFPFTFLAIMLPNPDEEIEDSVMCELDASTTLDITMSSPGPDDVEMFPPLDTCSIFPVRAPN</sequence>
<keyword evidence="2" id="KW-1185">Reference proteome</keyword>
<protein>
    <submittedName>
        <fullName evidence="1">Uncharacterized protein</fullName>
    </submittedName>
</protein>
<gene>
    <name evidence="1" type="ORF">CTheo_6367</name>
</gene>
<evidence type="ECO:0000313" key="1">
    <source>
        <dbReference type="EMBL" id="KAB5590198.1"/>
    </source>
</evidence>
<name>A0A5N5QFF3_9AGAM</name>
<evidence type="ECO:0000313" key="2">
    <source>
        <dbReference type="Proteomes" id="UP000383932"/>
    </source>
</evidence>
<reference evidence="1 2" key="1">
    <citation type="journal article" date="2019" name="Fungal Biol. Biotechnol.">
        <title>Draft genome sequence of fastidious pathogen Ceratobasidium theobromae, which causes vascular-streak dieback in Theobroma cacao.</title>
        <authorList>
            <person name="Ali S.S."/>
            <person name="Asman A."/>
            <person name="Shao J."/>
            <person name="Firmansyah A.P."/>
            <person name="Susilo A.W."/>
            <person name="Rosmana A."/>
            <person name="McMahon P."/>
            <person name="Junaid M."/>
            <person name="Guest D."/>
            <person name="Kheng T.Y."/>
            <person name="Meinhardt L.W."/>
            <person name="Bailey B.A."/>
        </authorList>
    </citation>
    <scope>NUCLEOTIDE SEQUENCE [LARGE SCALE GENOMIC DNA]</scope>
    <source>
        <strain evidence="1 2">CT2</strain>
    </source>
</reference>
<dbReference type="EMBL" id="SSOP01000189">
    <property type="protein sequence ID" value="KAB5590198.1"/>
    <property type="molecule type" value="Genomic_DNA"/>
</dbReference>
<organism evidence="1 2">
    <name type="scientific">Ceratobasidium theobromae</name>
    <dbReference type="NCBI Taxonomy" id="1582974"/>
    <lineage>
        <taxon>Eukaryota</taxon>
        <taxon>Fungi</taxon>
        <taxon>Dikarya</taxon>
        <taxon>Basidiomycota</taxon>
        <taxon>Agaricomycotina</taxon>
        <taxon>Agaricomycetes</taxon>
        <taxon>Cantharellales</taxon>
        <taxon>Ceratobasidiaceae</taxon>
        <taxon>Ceratobasidium</taxon>
    </lineage>
</organism>
<dbReference type="Proteomes" id="UP000383932">
    <property type="component" value="Unassembled WGS sequence"/>
</dbReference>
<comment type="caution">
    <text evidence="1">The sequence shown here is derived from an EMBL/GenBank/DDBJ whole genome shotgun (WGS) entry which is preliminary data.</text>
</comment>